<dbReference type="InterPro" id="IPR036236">
    <property type="entry name" value="Znf_C2H2_sf"/>
</dbReference>
<keyword evidence="3" id="KW-0677">Repeat</keyword>
<feature type="region of interest" description="Disordered" evidence="11">
    <location>
        <begin position="185"/>
        <end position="253"/>
    </location>
</feature>
<proteinExistence type="inferred from homology"/>
<feature type="region of interest" description="Disordered" evidence="11">
    <location>
        <begin position="1"/>
        <end position="47"/>
    </location>
</feature>
<evidence type="ECO:0000256" key="4">
    <source>
        <dbReference type="ARBA" id="ARBA00022771"/>
    </source>
</evidence>
<dbReference type="PANTHER" id="PTHR23233">
    <property type="entry name" value="SAL-LIKE PROTEIN"/>
    <property type="match status" value="1"/>
</dbReference>
<dbReference type="Gene3D" id="3.30.160.60">
    <property type="entry name" value="Classic Zinc Finger"/>
    <property type="match status" value="2"/>
</dbReference>
<keyword evidence="8" id="KW-0539">Nucleus</keyword>
<gene>
    <name evidence="13" type="ORF">P7K49_004766</name>
</gene>
<dbReference type="PANTHER" id="PTHR23233:SF19">
    <property type="entry name" value="SAL-LIKE PROTEIN 4"/>
    <property type="match status" value="1"/>
</dbReference>
<evidence type="ECO:0000259" key="12">
    <source>
        <dbReference type="PROSITE" id="PS50157"/>
    </source>
</evidence>
<dbReference type="SUPFAM" id="SSF57667">
    <property type="entry name" value="beta-beta-alpha zinc fingers"/>
    <property type="match status" value="1"/>
</dbReference>
<reference evidence="13 14" key="1">
    <citation type="submission" date="2023-05" db="EMBL/GenBank/DDBJ databases">
        <title>B98-5 Cell Line De Novo Hybrid Assembly: An Optical Mapping Approach.</title>
        <authorList>
            <person name="Kananen K."/>
            <person name="Auerbach J.A."/>
            <person name="Kautto E."/>
            <person name="Blachly J.S."/>
        </authorList>
    </citation>
    <scope>NUCLEOTIDE SEQUENCE [LARGE SCALE GENOMIC DNA]</scope>
    <source>
        <strain evidence="13">B95-8</strain>
        <tissue evidence="13">Cell line</tissue>
    </source>
</reference>
<evidence type="ECO:0000256" key="3">
    <source>
        <dbReference type="ARBA" id="ARBA00022737"/>
    </source>
</evidence>
<sequence length="286" mass="30711">MHPRADPVSAAAEAATADLAPGTDLQPGEPVGLPRLHSRGAGPTTRRPWAATCPIKFMQLWICSAKSWKPRSISGRLETSQATSCRHPFCHRLPSALHPQARAWLLPEPFLHRGARPAQGKEKPPNTFAVDVKPNDEAVLCKHKCQCCSKVFGADSSLQIRLCSHTGERPFVCSVCDHRFPTKDDLKGSLLPTSPGLPENPSLETKNLMGGPPLPSNLQPGPSPESEGGSTYPGVVPNHNSPRTGGFQGSGTMDSNESLICHRVLSCQSSLKDELLHPQQGEIIPG</sequence>
<keyword evidence="6" id="KW-0805">Transcription regulation</keyword>
<keyword evidence="7" id="KW-0804">Transcription</keyword>
<evidence type="ECO:0000256" key="1">
    <source>
        <dbReference type="ARBA" id="ARBA00004123"/>
    </source>
</evidence>
<dbReference type="InterPro" id="IPR051565">
    <property type="entry name" value="Sal_C2H2-zinc-finger"/>
</dbReference>
<evidence type="ECO:0000256" key="8">
    <source>
        <dbReference type="ARBA" id="ARBA00023242"/>
    </source>
</evidence>
<evidence type="ECO:0000256" key="10">
    <source>
        <dbReference type="PROSITE-ProRule" id="PRU00042"/>
    </source>
</evidence>
<accession>A0ABQ9WA02</accession>
<feature type="compositionally biased region" description="Low complexity" evidence="11">
    <location>
        <begin position="1"/>
        <end position="20"/>
    </location>
</feature>
<evidence type="ECO:0000313" key="13">
    <source>
        <dbReference type="EMBL" id="KAK2117879.1"/>
    </source>
</evidence>
<evidence type="ECO:0000256" key="5">
    <source>
        <dbReference type="ARBA" id="ARBA00022833"/>
    </source>
</evidence>
<protein>
    <recommendedName>
        <fullName evidence="12">C2H2-type domain-containing protein</fullName>
    </recommendedName>
</protein>
<comment type="similarity">
    <text evidence="9">Belongs to the sal C2H2-type zinc-finger protein family.</text>
</comment>
<evidence type="ECO:0000256" key="2">
    <source>
        <dbReference type="ARBA" id="ARBA00022723"/>
    </source>
</evidence>
<keyword evidence="14" id="KW-1185">Reference proteome</keyword>
<keyword evidence="5" id="KW-0862">Zinc</keyword>
<evidence type="ECO:0000256" key="7">
    <source>
        <dbReference type="ARBA" id="ARBA00023163"/>
    </source>
</evidence>
<name>A0ABQ9WA02_SAGOE</name>
<comment type="subcellular location">
    <subcellularLocation>
        <location evidence="1">Nucleus</location>
    </subcellularLocation>
</comment>
<dbReference type="InterPro" id="IPR013087">
    <property type="entry name" value="Znf_C2H2_type"/>
</dbReference>
<feature type="domain" description="C2H2-type" evidence="12">
    <location>
        <begin position="143"/>
        <end position="170"/>
    </location>
</feature>
<organism evidence="13 14">
    <name type="scientific">Saguinus oedipus</name>
    <name type="common">Cotton-top tamarin</name>
    <name type="synonym">Oedipomidas oedipus</name>
    <dbReference type="NCBI Taxonomy" id="9490"/>
    <lineage>
        <taxon>Eukaryota</taxon>
        <taxon>Metazoa</taxon>
        <taxon>Chordata</taxon>
        <taxon>Craniata</taxon>
        <taxon>Vertebrata</taxon>
        <taxon>Euteleostomi</taxon>
        <taxon>Mammalia</taxon>
        <taxon>Eutheria</taxon>
        <taxon>Euarchontoglires</taxon>
        <taxon>Primates</taxon>
        <taxon>Haplorrhini</taxon>
        <taxon>Platyrrhini</taxon>
        <taxon>Cebidae</taxon>
        <taxon>Callitrichinae</taxon>
        <taxon>Saguinus</taxon>
    </lineage>
</organism>
<keyword evidence="4 10" id="KW-0863">Zinc-finger</keyword>
<evidence type="ECO:0000256" key="9">
    <source>
        <dbReference type="ARBA" id="ARBA00038474"/>
    </source>
</evidence>
<dbReference type="EMBL" id="JASSZA010000002">
    <property type="protein sequence ID" value="KAK2117879.1"/>
    <property type="molecule type" value="Genomic_DNA"/>
</dbReference>
<evidence type="ECO:0000256" key="6">
    <source>
        <dbReference type="ARBA" id="ARBA00023015"/>
    </source>
</evidence>
<evidence type="ECO:0000313" key="14">
    <source>
        <dbReference type="Proteomes" id="UP001266305"/>
    </source>
</evidence>
<comment type="caution">
    <text evidence="13">The sequence shown here is derived from an EMBL/GenBank/DDBJ whole genome shotgun (WGS) entry which is preliminary data.</text>
</comment>
<dbReference type="PROSITE" id="PS50157">
    <property type="entry name" value="ZINC_FINGER_C2H2_2"/>
    <property type="match status" value="1"/>
</dbReference>
<dbReference type="Proteomes" id="UP001266305">
    <property type="component" value="Unassembled WGS sequence"/>
</dbReference>
<evidence type="ECO:0000256" key="11">
    <source>
        <dbReference type="SAM" id="MobiDB-lite"/>
    </source>
</evidence>
<keyword evidence="2" id="KW-0479">Metal-binding</keyword>